<comment type="subcellular location">
    <subcellularLocation>
        <location evidence="1">Nucleus</location>
    </subcellularLocation>
</comment>
<reference evidence="4" key="1">
    <citation type="submission" date="2016-11" db="UniProtKB">
        <authorList>
            <consortium name="WormBaseParasite"/>
        </authorList>
    </citation>
    <scope>IDENTIFICATION</scope>
</reference>
<dbReference type="Gene3D" id="2.60.120.650">
    <property type="entry name" value="Cupin"/>
    <property type="match status" value="2"/>
</dbReference>
<dbReference type="WBParaSite" id="maker-uti_cns_0004494-snap-gene-0.4-mRNA-1">
    <property type="protein sequence ID" value="maker-uti_cns_0004494-snap-gene-0.4-mRNA-1"/>
    <property type="gene ID" value="maker-uti_cns_0004494-snap-gene-0.4"/>
</dbReference>
<dbReference type="PANTHER" id="PTHR10694:SF113">
    <property type="entry name" value="PROTEIN JUMONJI"/>
    <property type="match status" value="1"/>
</dbReference>
<name>A0A1I8H5U3_9PLAT</name>
<proteinExistence type="predicted"/>
<dbReference type="Proteomes" id="UP000095280">
    <property type="component" value="Unplaced"/>
</dbReference>
<dbReference type="GO" id="GO:0010468">
    <property type="term" value="P:regulation of gene expression"/>
    <property type="evidence" value="ECO:0007669"/>
    <property type="project" value="TreeGrafter"/>
</dbReference>
<keyword evidence="3" id="KW-1185">Reference proteome</keyword>
<evidence type="ECO:0000256" key="1">
    <source>
        <dbReference type="ARBA" id="ARBA00004123"/>
    </source>
</evidence>
<keyword evidence="2" id="KW-0539">Nucleus</keyword>
<sequence>MSFSTRLSKLNLGPVFIATPDELDDLAGYVTEIVKQKLSALGTGCLICKLCPPEQKSVASSNFENSEVEPNFSGCLLPFCLDIDLFNFCPTRQRIGGNDLLGLAAECHLAEFVARNEATECGQFSMTPAAVEAEFWSHFESASSSSTVEYGKQLPLVEEDGWELANSLSDCSGVINIASTESPNDWWRCQIGSRFLSSTGNGAGAWQCDWSGSVSYLHWGEARIWYCLASNDNGNVGWRLEQRPGEFVVLMPGARYAWLDCGVNFLELARFCPFNWLPGALTAGMPQEVRRRAVLEAAQAVVEESLATVEVNNASRQQQQTRLLLSADLAELLLNEIEVRD</sequence>
<dbReference type="GO" id="GO:0000785">
    <property type="term" value="C:chromatin"/>
    <property type="evidence" value="ECO:0007669"/>
    <property type="project" value="TreeGrafter"/>
</dbReference>
<dbReference type="GO" id="GO:0005634">
    <property type="term" value="C:nucleus"/>
    <property type="evidence" value="ECO:0007669"/>
    <property type="project" value="UniProtKB-SubCell"/>
</dbReference>
<accession>A0A1I8H5U3</accession>
<protein>
    <submittedName>
        <fullName evidence="4">JmjC domain-containing protein</fullName>
    </submittedName>
</protein>
<evidence type="ECO:0000256" key="2">
    <source>
        <dbReference type="ARBA" id="ARBA00023242"/>
    </source>
</evidence>
<dbReference type="AlphaFoldDB" id="A0A1I8H5U3"/>
<evidence type="ECO:0000313" key="4">
    <source>
        <dbReference type="WBParaSite" id="maker-uti_cns_0004494-snap-gene-0.4-mRNA-1"/>
    </source>
</evidence>
<organism evidence="3 4">
    <name type="scientific">Macrostomum lignano</name>
    <dbReference type="NCBI Taxonomy" id="282301"/>
    <lineage>
        <taxon>Eukaryota</taxon>
        <taxon>Metazoa</taxon>
        <taxon>Spiralia</taxon>
        <taxon>Lophotrochozoa</taxon>
        <taxon>Platyhelminthes</taxon>
        <taxon>Rhabditophora</taxon>
        <taxon>Macrostomorpha</taxon>
        <taxon>Macrostomida</taxon>
        <taxon>Macrostomidae</taxon>
        <taxon>Macrostomum</taxon>
    </lineage>
</organism>
<dbReference type="GO" id="GO:0034647">
    <property type="term" value="F:histone H3K4me/H3K4me2/H3K4me3 demethylase activity"/>
    <property type="evidence" value="ECO:0007669"/>
    <property type="project" value="TreeGrafter"/>
</dbReference>
<evidence type="ECO:0000313" key="3">
    <source>
        <dbReference type="Proteomes" id="UP000095280"/>
    </source>
</evidence>
<dbReference type="PANTHER" id="PTHR10694">
    <property type="entry name" value="LYSINE-SPECIFIC DEMETHYLASE"/>
    <property type="match status" value="1"/>
</dbReference>